<evidence type="ECO:0000256" key="2">
    <source>
        <dbReference type="ARBA" id="ARBA00022723"/>
    </source>
</evidence>
<reference evidence="5 6" key="1">
    <citation type="journal article" date="2024" name="IMA Fungus">
        <title>IMA Genome - F19 : A genome assembly and annotation guide to empower mycologists, including annotated draft genome sequences of Ceratocystis pirilliformis, Diaporthe australafricana, Fusarium ophioides, Paecilomyces lecythidis, and Sporothrix stenoceras.</title>
        <authorList>
            <person name="Aylward J."/>
            <person name="Wilson A.M."/>
            <person name="Visagie C.M."/>
            <person name="Spraker J."/>
            <person name="Barnes I."/>
            <person name="Buitendag C."/>
            <person name="Ceriani C."/>
            <person name="Del Mar Angel L."/>
            <person name="du Plessis D."/>
            <person name="Fuchs T."/>
            <person name="Gasser K."/>
            <person name="Kramer D."/>
            <person name="Li W."/>
            <person name="Munsamy K."/>
            <person name="Piso A."/>
            <person name="Price J.L."/>
            <person name="Sonnekus B."/>
            <person name="Thomas C."/>
            <person name="van der Nest A."/>
            <person name="van Dijk A."/>
            <person name="van Heerden A."/>
            <person name="van Vuuren N."/>
            <person name="Yilmaz N."/>
            <person name="Duong T.A."/>
            <person name="van der Merwe N.A."/>
            <person name="Wingfield M.J."/>
            <person name="Wingfield B.D."/>
        </authorList>
    </citation>
    <scope>NUCLEOTIDE SEQUENCE [LARGE SCALE GENOMIC DNA]</scope>
    <source>
        <strain evidence="5 6">CMW 18300</strain>
    </source>
</reference>
<feature type="domain" description="P-type ATPase C-terminal" evidence="4">
    <location>
        <begin position="147"/>
        <end position="248"/>
    </location>
</feature>
<dbReference type="PANTHER" id="PTHR24092">
    <property type="entry name" value="PROBABLE PHOSPHOLIPID-TRANSPORTING ATPASE"/>
    <property type="match status" value="1"/>
</dbReference>
<evidence type="ECO:0000256" key="3">
    <source>
        <dbReference type="ARBA" id="ARBA00022842"/>
    </source>
</evidence>
<evidence type="ECO:0000256" key="1">
    <source>
        <dbReference type="ARBA" id="ARBA00004141"/>
    </source>
</evidence>
<protein>
    <recommendedName>
        <fullName evidence="4">P-type ATPase C-terminal domain-containing protein</fullName>
    </recommendedName>
</protein>
<dbReference type="Proteomes" id="UP001583177">
    <property type="component" value="Unassembled WGS sequence"/>
</dbReference>
<dbReference type="SUPFAM" id="SSF56784">
    <property type="entry name" value="HAD-like"/>
    <property type="match status" value="1"/>
</dbReference>
<name>A0ABR3W6M0_9PEZI</name>
<comment type="subcellular location">
    <subcellularLocation>
        <location evidence="1">Membrane</location>
        <topology evidence="1">Multi-pass membrane protein</topology>
    </subcellularLocation>
</comment>
<proteinExistence type="predicted"/>
<keyword evidence="6" id="KW-1185">Reference proteome</keyword>
<evidence type="ECO:0000313" key="6">
    <source>
        <dbReference type="Proteomes" id="UP001583177"/>
    </source>
</evidence>
<evidence type="ECO:0000313" key="5">
    <source>
        <dbReference type="EMBL" id="KAL1854446.1"/>
    </source>
</evidence>
<keyword evidence="3" id="KW-0460">Magnesium</keyword>
<dbReference type="InterPro" id="IPR023214">
    <property type="entry name" value="HAD_sf"/>
</dbReference>
<evidence type="ECO:0000259" key="4">
    <source>
        <dbReference type="Pfam" id="PF16212"/>
    </source>
</evidence>
<dbReference type="EMBL" id="JAWRVE010000139">
    <property type="protein sequence ID" value="KAL1854446.1"/>
    <property type="molecule type" value="Genomic_DNA"/>
</dbReference>
<dbReference type="InterPro" id="IPR036412">
    <property type="entry name" value="HAD-like_sf"/>
</dbReference>
<dbReference type="InterPro" id="IPR001757">
    <property type="entry name" value="P_typ_ATPase"/>
</dbReference>
<sequence>MLDVLEGDLELQIRSVADSIQYRVETVYLDPYRSHTAIVVDGETLTAIEDPSAERLRRLFTQAVTTVDSVICCRASPAQKALLVNMVRKGPSPIAANKGLSSLFSRMKPRPSGPITLAIGDGANDVAMISSANVGVGISGRKGQQAARTADFSILQFRFLLRLVFIHGRWNYYRTTRLILATFWKETIIFFPQALFQAQTGATGTSLCEPGSLTFVSFFTAATILIIGMWEQDLAARTLVVIPELFRVIWINIKLLIIKLHYKTTIVL</sequence>
<keyword evidence="2" id="KW-0479">Metal-binding</keyword>
<dbReference type="NCBIfam" id="TIGR01494">
    <property type="entry name" value="ATPase_P-type"/>
    <property type="match status" value="1"/>
</dbReference>
<dbReference type="PANTHER" id="PTHR24092:SF174">
    <property type="entry name" value="PHOSPHOLIPID-TRANSPORTING ATPASE DNF3-RELATED"/>
    <property type="match status" value="1"/>
</dbReference>
<dbReference type="Gene3D" id="3.40.50.1000">
    <property type="entry name" value="HAD superfamily/HAD-like"/>
    <property type="match status" value="1"/>
</dbReference>
<dbReference type="InterPro" id="IPR032630">
    <property type="entry name" value="P_typ_ATPase_c"/>
</dbReference>
<organism evidence="5 6">
    <name type="scientific">Diaporthe australafricana</name>
    <dbReference type="NCBI Taxonomy" id="127596"/>
    <lineage>
        <taxon>Eukaryota</taxon>
        <taxon>Fungi</taxon>
        <taxon>Dikarya</taxon>
        <taxon>Ascomycota</taxon>
        <taxon>Pezizomycotina</taxon>
        <taxon>Sordariomycetes</taxon>
        <taxon>Sordariomycetidae</taxon>
        <taxon>Diaporthales</taxon>
        <taxon>Diaporthaceae</taxon>
        <taxon>Diaporthe</taxon>
    </lineage>
</organism>
<gene>
    <name evidence="5" type="ORF">Daus18300_011466</name>
</gene>
<accession>A0ABR3W6M0</accession>
<dbReference type="Pfam" id="PF16212">
    <property type="entry name" value="PhoLip_ATPase_C"/>
    <property type="match status" value="1"/>
</dbReference>
<comment type="caution">
    <text evidence="5">The sequence shown here is derived from an EMBL/GenBank/DDBJ whole genome shotgun (WGS) entry which is preliminary data.</text>
</comment>